<proteinExistence type="predicted"/>
<dbReference type="GO" id="GO:0015221">
    <property type="term" value="F:lipopolysaccharide transmembrane transporter activity"/>
    <property type="evidence" value="ECO:0007669"/>
    <property type="project" value="InterPro"/>
</dbReference>
<dbReference type="InterPro" id="IPR052363">
    <property type="entry name" value="LPS_export_LptC"/>
</dbReference>
<dbReference type="RefSeq" id="WP_216131873.1">
    <property type="nucleotide sequence ID" value="NZ_CP064782.1"/>
</dbReference>
<evidence type="ECO:0000256" key="2">
    <source>
        <dbReference type="ARBA" id="ARBA00022519"/>
    </source>
</evidence>
<dbReference type="EMBL" id="CP064782">
    <property type="protein sequence ID" value="QWT49863.1"/>
    <property type="molecule type" value="Genomic_DNA"/>
</dbReference>
<evidence type="ECO:0000256" key="5">
    <source>
        <dbReference type="ARBA" id="ARBA00023136"/>
    </source>
</evidence>
<dbReference type="GO" id="GO:0017089">
    <property type="term" value="F:glycolipid transfer activity"/>
    <property type="evidence" value="ECO:0007669"/>
    <property type="project" value="TreeGrafter"/>
</dbReference>
<keyword evidence="2" id="KW-0997">Cell inner membrane</keyword>
<dbReference type="PANTHER" id="PTHR37481">
    <property type="entry name" value="LIPOPOLYSACCHARIDE EXPORT SYSTEM PROTEIN LPTC"/>
    <property type="match status" value="1"/>
</dbReference>
<protein>
    <submittedName>
        <fullName evidence="6">LPS export ABC transporter periplasmic protein LptC</fullName>
    </submittedName>
</protein>
<dbReference type="GO" id="GO:0005886">
    <property type="term" value="C:plasma membrane"/>
    <property type="evidence" value="ECO:0007669"/>
    <property type="project" value="InterPro"/>
</dbReference>
<evidence type="ECO:0000313" key="7">
    <source>
        <dbReference type="Proteomes" id="UP000683428"/>
    </source>
</evidence>
<organism evidence="6 7">
    <name type="scientific">Azospira inquinata</name>
    <dbReference type="NCBI Taxonomy" id="2785627"/>
    <lineage>
        <taxon>Bacteria</taxon>
        <taxon>Pseudomonadati</taxon>
        <taxon>Pseudomonadota</taxon>
        <taxon>Betaproteobacteria</taxon>
        <taxon>Rhodocyclales</taxon>
        <taxon>Rhodocyclaceae</taxon>
        <taxon>Azospira</taxon>
    </lineage>
</organism>
<evidence type="ECO:0000256" key="1">
    <source>
        <dbReference type="ARBA" id="ARBA00022475"/>
    </source>
</evidence>
<accession>A0A975XVH7</accession>
<name>A0A975XVH7_9RHOO</name>
<dbReference type="AlphaFoldDB" id="A0A975XVH7"/>
<keyword evidence="1" id="KW-1003">Cell membrane</keyword>
<sequence length="191" mass="20944">MKRFTGALFPLVLLAALAGLTFWLAKAVELPPLDSGGRFRHDPDYEVSNFTVRKSDETGTLRYTLTAKTLVHYPDTEGSDVQQPKVVFLKPGQPPVSLGADWAKLNSDASVVKLYRNVTLIRAATADRETLVGTAPDLTILPDAETAHTDSPVQLVQGQSWLKGKGLDVDNATMTYTLRSRVTGEFQPHKH</sequence>
<dbReference type="GO" id="GO:0030288">
    <property type="term" value="C:outer membrane-bounded periplasmic space"/>
    <property type="evidence" value="ECO:0007669"/>
    <property type="project" value="TreeGrafter"/>
</dbReference>
<gene>
    <name evidence="6" type="primary">lptC</name>
    <name evidence="6" type="ORF">Azoinq_04440</name>
</gene>
<dbReference type="KEGG" id="aiq:Azoinq_04440"/>
<dbReference type="Proteomes" id="UP000683428">
    <property type="component" value="Chromosome"/>
</dbReference>
<keyword evidence="5" id="KW-0472">Membrane</keyword>
<dbReference type="InterPro" id="IPR010664">
    <property type="entry name" value="LipoPS_assembly_LptC-rel"/>
</dbReference>
<keyword evidence="7" id="KW-1185">Reference proteome</keyword>
<dbReference type="Pfam" id="PF06835">
    <property type="entry name" value="LptC"/>
    <property type="match status" value="1"/>
</dbReference>
<keyword evidence="4" id="KW-1133">Transmembrane helix</keyword>
<evidence type="ECO:0000256" key="3">
    <source>
        <dbReference type="ARBA" id="ARBA00022692"/>
    </source>
</evidence>
<dbReference type="NCBIfam" id="TIGR04409">
    <property type="entry name" value="LptC_YrbK"/>
    <property type="match status" value="1"/>
</dbReference>
<keyword evidence="3" id="KW-0812">Transmembrane</keyword>
<evidence type="ECO:0000256" key="4">
    <source>
        <dbReference type="ARBA" id="ARBA00022989"/>
    </source>
</evidence>
<evidence type="ECO:0000313" key="6">
    <source>
        <dbReference type="EMBL" id="QWT49863.1"/>
    </source>
</evidence>
<dbReference type="PANTHER" id="PTHR37481:SF1">
    <property type="entry name" value="LIPOPOLYSACCHARIDE EXPORT SYSTEM PROTEIN LPTC"/>
    <property type="match status" value="1"/>
</dbReference>
<reference evidence="6" key="1">
    <citation type="submission" date="2020-11" db="EMBL/GenBank/DDBJ databases">
        <title>Azospira inquinata sp. nov.</title>
        <authorList>
            <person name="Moe W.M."/>
            <person name="Mikes M.C."/>
        </authorList>
    </citation>
    <scope>NUCLEOTIDE SEQUENCE</scope>
    <source>
        <strain evidence="6">Azo-3</strain>
    </source>
</reference>
<dbReference type="InterPro" id="IPR026265">
    <property type="entry name" value="LptC"/>
</dbReference>